<keyword evidence="2" id="KW-1185">Reference proteome</keyword>
<evidence type="ECO:0000313" key="1">
    <source>
        <dbReference type="EMBL" id="GFH41400.1"/>
    </source>
</evidence>
<sequence>MKTYNYDEISEDWFYLTTPYGSDDSKDNWYTVKELVALDINKFPDAGVTPSRDNKKDYENDRVLLTEFLKHINF</sequence>
<evidence type="ECO:0000313" key="2">
    <source>
        <dbReference type="Proteomes" id="UP000475928"/>
    </source>
</evidence>
<dbReference type="EMBL" id="BLLH01000014">
    <property type="protein sequence ID" value="GFH41400.1"/>
    <property type="molecule type" value="Genomic_DNA"/>
</dbReference>
<name>A0A6A0B7T5_9LACT</name>
<accession>A0A6A0B7T5</accession>
<organism evidence="1 2">
    <name type="scientific">Pseudolactococcus insecticola</name>
    <dbReference type="NCBI Taxonomy" id="2709158"/>
    <lineage>
        <taxon>Bacteria</taxon>
        <taxon>Bacillati</taxon>
        <taxon>Bacillota</taxon>
        <taxon>Bacilli</taxon>
        <taxon>Lactobacillales</taxon>
        <taxon>Streptococcaceae</taxon>
        <taxon>Pseudolactococcus</taxon>
    </lineage>
</organism>
<gene>
    <name evidence="1" type="ORF">Hs20B_17980</name>
</gene>
<comment type="caution">
    <text evidence="1">The sequence shown here is derived from an EMBL/GenBank/DDBJ whole genome shotgun (WGS) entry which is preliminary data.</text>
</comment>
<reference evidence="1 2" key="1">
    <citation type="submission" date="2020-02" db="EMBL/GenBank/DDBJ databases">
        <title>Draft genome sequence of Lactococcus sp. Hs20B0-1.</title>
        <authorList>
            <person name="Noda S."/>
            <person name="Yuki M."/>
            <person name="Ohkuma M."/>
        </authorList>
    </citation>
    <scope>NUCLEOTIDE SEQUENCE [LARGE SCALE GENOMIC DNA]</scope>
    <source>
        <strain evidence="1 2">Hs20B0-1</strain>
    </source>
</reference>
<dbReference type="RefSeq" id="WP_172357858.1">
    <property type="nucleotide sequence ID" value="NZ_BLLH01000014.1"/>
</dbReference>
<dbReference type="AlphaFoldDB" id="A0A6A0B7T5"/>
<protein>
    <submittedName>
        <fullName evidence="1">Uncharacterized protein</fullName>
    </submittedName>
</protein>
<proteinExistence type="predicted"/>
<dbReference type="Proteomes" id="UP000475928">
    <property type="component" value="Unassembled WGS sequence"/>
</dbReference>